<name>A0A6C0C388_9ZZZZ</name>
<proteinExistence type="predicted"/>
<dbReference type="EMBL" id="MN739323">
    <property type="protein sequence ID" value="QHS98772.1"/>
    <property type="molecule type" value="Genomic_DNA"/>
</dbReference>
<dbReference type="AlphaFoldDB" id="A0A6C0C388"/>
<evidence type="ECO:0000256" key="1">
    <source>
        <dbReference type="SAM" id="Phobius"/>
    </source>
</evidence>
<keyword evidence="1" id="KW-0812">Transmembrane</keyword>
<keyword evidence="1" id="KW-1133">Transmembrane helix</keyword>
<accession>A0A6C0C388</accession>
<evidence type="ECO:0000313" key="2">
    <source>
        <dbReference type="EMBL" id="QHS98772.1"/>
    </source>
</evidence>
<sequence length="62" mass="7211">MSFIEIAIVISFFTILMGSVIYTFFKNKKCKCDKLNVFGNKPANDNYQNWDGRLDDMPELII</sequence>
<feature type="transmembrane region" description="Helical" evidence="1">
    <location>
        <begin position="6"/>
        <end position="25"/>
    </location>
</feature>
<organism evidence="2">
    <name type="scientific">viral metagenome</name>
    <dbReference type="NCBI Taxonomy" id="1070528"/>
    <lineage>
        <taxon>unclassified sequences</taxon>
        <taxon>metagenomes</taxon>
        <taxon>organismal metagenomes</taxon>
    </lineage>
</organism>
<protein>
    <submittedName>
        <fullName evidence="2">Uncharacterized protein</fullName>
    </submittedName>
</protein>
<reference evidence="2" key="1">
    <citation type="journal article" date="2020" name="Nature">
        <title>Giant virus diversity and host interactions through global metagenomics.</title>
        <authorList>
            <person name="Schulz F."/>
            <person name="Roux S."/>
            <person name="Paez-Espino D."/>
            <person name="Jungbluth S."/>
            <person name="Walsh D.A."/>
            <person name="Denef V.J."/>
            <person name="McMahon K.D."/>
            <person name="Konstantinidis K.T."/>
            <person name="Eloe-Fadrosh E.A."/>
            <person name="Kyrpides N.C."/>
            <person name="Woyke T."/>
        </authorList>
    </citation>
    <scope>NUCLEOTIDE SEQUENCE</scope>
    <source>
        <strain evidence="2">GVMAG-M-3300020185-18</strain>
    </source>
</reference>
<keyword evidence="1" id="KW-0472">Membrane</keyword>